<evidence type="ECO:0000313" key="5">
    <source>
        <dbReference type="Proteomes" id="UP001446871"/>
    </source>
</evidence>
<reference evidence="4 5" key="1">
    <citation type="submission" date="2023-01" db="EMBL/GenBank/DDBJ databases">
        <title>Analysis of 21 Apiospora genomes using comparative genomics revels a genus with tremendous synthesis potential of carbohydrate active enzymes and secondary metabolites.</title>
        <authorList>
            <person name="Sorensen T."/>
        </authorList>
    </citation>
    <scope>NUCLEOTIDE SEQUENCE [LARGE SCALE GENOMIC DNA]</scope>
    <source>
        <strain evidence="4 5">CBS 83171</strain>
    </source>
</reference>
<dbReference type="InterPro" id="IPR004298">
    <property type="entry name" value="Nicotian_synth"/>
</dbReference>
<keyword evidence="2" id="KW-0808">Transferase</keyword>
<name>A0ABR1UMD9_9PEZI</name>
<keyword evidence="3" id="KW-0949">S-adenosyl-L-methionine</keyword>
<comment type="caution">
    <text evidence="4">The sequence shown here is derived from an EMBL/GenBank/DDBJ whole genome shotgun (WGS) entry which is preliminary data.</text>
</comment>
<dbReference type="EMBL" id="JAQQWM010000006">
    <property type="protein sequence ID" value="KAK8059842.1"/>
    <property type="molecule type" value="Genomic_DNA"/>
</dbReference>
<keyword evidence="5" id="KW-1185">Reference proteome</keyword>
<dbReference type="Pfam" id="PF03059">
    <property type="entry name" value="NAS"/>
    <property type="match status" value="1"/>
</dbReference>
<evidence type="ECO:0000313" key="4">
    <source>
        <dbReference type="EMBL" id="KAK8059842.1"/>
    </source>
</evidence>
<protein>
    <submittedName>
        <fullName evidence="4">Nicotianamine synthase 3</fullName>
    </submittedName>
</protein>
<dbReference type="Proteomes" id="UP001446871">
    <property type="component" value="Unassembled WGS sequence"/>
</dbReference>
<dbReference type="PANTHER" id="PTHR32266:SF12">
    <property type="entry name" value="NICOTIANAMINE SYNTHASE 3"/>
    <property type="match status" value="1"/>
</dbReference>
<evidence type="ECO:0000256" key="1">
    <source>
        <dbReference type="ARBA" id="ARBA00007009"/>
    </source>
</evidence>
<accession>A0ABR1UMD9</accession>
<comment type="similarity">
    <text evidence="1">Belongs to the nicotianamine synthase (NAS)-like family.</text>
</comment>
<sequence>MSGLLAWAGVFREKARGPHTLTSGEPEKSCEHVACSPTSPGDARSIVDRIVGIHTRLQDLTDLSPSETTNCLFGDLVSQCCEIRDAKTVSQVLASCKLQAVLPSLQSVCSQAESCLESHWARHISQGQDPAEAQRLLETFPYYGNYEELTRLELCALRSAGLDRPRKIAFVGSGPLPLTPICLLKALKEDALSSRVPPKDHLQGPIIINVDRDEKAIAISSNLISRLGIPKEELDHYCGSADSESQSLTSCDVVYLAALVGVTQLEKEQIALSIAARMRPGALLVIRSSWGLRTCLYPVSRGRARAVTITRLMNANIALKLGVRCDHR</sequence>
<evidence type="ECO:0000256" key="2">
    <source>
        <dbReference type="ARBA" id="ARBA00022679"/>
    </source>
</evidence>
<dbReference type="PROSITE" id="PS51142">
    <property type="entry name" value="NAS"/>
    <property type="match status" value="1"/>
</dbReference>
<gene>
    <name evidence="4" type="ORF">PG996_009772</name>
</gene>
<organism evidence="4 5">
    <name type="scientific">Apiospora saccharicola</name>
    <dbReference type="NCBI Taxonomy" id="335842"/>
    <lineage>
        <taxon>Eukaryota</taxon>
        <taxon>Fungi</taxon>
        <taxon>Dikarya</taxon>
        <taxon>Ascomycota</taxon>
        <taxon>Pezizomycotina</taxon>
        <taxon>Sordariomycetes</taxon>
        <taxon>Xylariomycetidae</taxon>
        <taxon>Amphisphaeriales</taxon>
        <taxon>Apiosporaceae</taxon>
        <taxon>Apiospora</taxon>
    </lineage>
</organism>
<proteinExistence type="inferred from homology"/>
<dbReference type="InterPro" id="IPR029063">
    <property type="entry name" value="SAM-dependent_MTases_sf"/>
</dbReference>
<evidence type="ECO:0000256" key="3">
    <source>
        <dbReference type="ARBA" id="ARBA00022691"/>
    </source>
</evidence>
<dbReference type="PANTHER" id="PTHR32266">
    <property type="entry name" value="NICOTIANAMINE SYNTHASE 3"/>
    <property type="match status" value="1"/>
</dbReference>
<dbReference type="Gene3D" id="3.40.50.150">
    <property type="entry name" value="Vaccinia Virus protein VP39"/>
    <property type="match status" value="1"/>
</dbReference>